<feature type="transmembrane region" description="Helical" evidence="1">
    <location>
        <begin position="43"/>
        <end position="64"/>
    </location>
</feature>
<reference evidence="3" key="2">
    <citation type="submission" date="2015-01" db="EMBL/GenBank/DDBJ databases">
        <title>Evolutionary Origins and Diversification of the Mycorrhizal Mutualists.</title>
        <authorList>
            <consortium name="DOE Joint Genome Institute"/>
            <consortium name="Mycorrhizal Genomics Consortium"/>
            <person name="Kohler A."/>
            <person name="Kuo A."/>
            <person name="Nagy L.G."/>
            <person name="Floudas D."/>
            <person name="Copeland A."/>
            <person name="Barry K.W."/>
            <person name="Cichocki N."/>
            <person name="Veneault-Fourrey C."/>
            <person name="LaButti K."/>
            <person name="Lindquist E.A."/>
            <person name="Lipzen A."/>
            <person name="Lundell T."/>
            <person name="Morin E."/>
            <person name="Murat C."/>
            <person name="Riley R."/>
            <person name="Ohm R."/>
            <person name="Sun H."/>
            <person name="Tunlid A."/>
            <person name="Henrissat B."/>
            <person name="Grigoriev I.V."/>
            <person name="Hibbett D.S."/>
            <person name="Martin F."/>
        </authorList>
    </citation>
    <scope>NUCLEOTIDE SEQUENCE [LARGE SCALE GENOMIC DNA]</scope>
    <source>
        <strain evidence="3">Zn</strain>
    </source>
</reference>
<name>A0A0C3D3C0_OIDMZ</name>
<keyword evidence="1" id="KW-0472">Membrane</keyword>
<evidence type="ECO:0000313" key="3">
    <source>
        <dbReference type="Proteomes" id="UP000054321"/>
    </source>
</evidence>
<evidence type="ECO:0000256" key="1">
    <source>
        <dbReference type="SAM" id="Phobius"/>
    </source>
</evidence>
<keyword evidence="1" id="KW-1133">Transmembrane helix</keyword>
<dbReference type="EMBL" id="KN832884">
    <property type="protein sequence ID" value="KIM96422.1"/>
    <property type="molecule type" value="Genomic_DNA"/>
</dbReference>
<evidence type="ECO:0008006" key="4">
    <source>
        <dbReference type="Google" id="ProtNLM"/>
    </source>
</evidence>
<organism evidence="2 3">
    <name type="scientific">Oidiodendron maius (strain Zn)</name>
    <dbReference type="NCBI Taxonomy" id="913774"/>
    <lineage>
        <taxon>Eukaryota</taxon>
        <taxon>Fungi</taxon>
        <taxon>Dikarya</taxon>
        <taxon>Ascomycota</taxon>
        <taxon>Pezizomycotina</taxon>
        <taxon>Leotiomycetes</taxon>
        <taxon>Leotiomycetes incertae sedis</taxon>
        <taxon>Myxotrichaceae</taxon>
        <taxon>Oidiodendron</taxon>
    </lineage>
</organism>
<keyword evidence="1" id="KW-0812">Transmembrane</keyword>
<proteinExistence type="predicted"/>
<dbReference type="Gene3D" id="3.40.50.150">
    <property type="entry name" value="Vaccinia Virus protein VP39"/>
    <property type="match status" value="1"/>
</dbReference>
<dbReference type="HOGENOM" id="CLU_039068_3_0_1"/>
<dbReference type="STRING" id="913774.A0A0C3D3C0"/>
<dbReference type="SUPFAM" id="SSF53335">
    <property type="entry name" value="S-adenosyl-L-methionine-dependent methyltransferases"/>
    <property type="match status" value="1"/>
</dbReference>
<sequence length="399" mass="45111">MFISQLAIDFLLVLAIYVATPLLLLVGLSRLSHLLEVSKLSPVHVYIAGCVSGIVLVPILVYILKFAARCLFVQKDETDHALYRLDHGILNIDMPPKTLWMNMGYWKDTSDFPAACCALLNELLVSAGILGREGVPPTDLSNDTPLKLVDLGFGCGDQSIYLTQRMKRTSRRNVDKVDHQPRRIFDAYVGMTISRPQYEFACSRLYSNHDLDKTKIRLYCADAATPQFWSKDIHEVMQNPQTEQGIEFATSSLKYTTWVLALDTLYHFIPSREHIFSYAFKELHASIMAFDLLLSDKPSIWDLILLRIVSRFTGTPFSNFLTVAQYKSQLVAAGYDSSKIDIRDISEHVFSGIASFIERRDGELKIIGLGAGRYKVAGKVFKWWARTGIIRGCIVIARR</sequence>
<dbReference type="InterPro" id="IPR029063">
    <property type="entry name" value="SAM-dependent_MTases_sf"/>
</dbReference>
<feature type="transmembrane region" description="Helical" evidence="1">
    <location>
        <begin position="6"/>
        <end position="31"/>
    </location>
</feature>
<gene>
    <name evidence="2" type="ORF">OIDMADRAFT_183204</name>
</gene>
<evidence type="ECO:0000313" key="2">
    <source>
        <dbReference type="EMBL" id="KIM96422.1"/>
    </source>
</evidence>
<reference evidence="2 3" key="1">
    <citation type="submission" date="2014-04" db="EMBL/GenBank/DDBJ databases">
        <authorList>
            <consortium name="DOE Joint Genome Institute"/>
            <person name="Kuo A."/>
            <person name="Martino E."/>
            <person name="Perotto S."/>
            <person name="Kohler A."/>
            <person name="Nagy L.G."/>
            <person name="Floudas D."/>
            <person name="Copeland A."/>
            <person name="Barry K.W."/>
            <person name="Cichocki N."/>
            <person name="Veneault-Fourrey C."/>
            <person name="LaButti K."/>
            <person name="Lindquist E.A."/>
            <person name="Lipzen A."/>
            <person name="Lundell T."/>
            <person name="Morin E."/>
            <person name="Murat C."/>
            <person name="Sun H."/>
            <person name="Tunlid A."/>
            <person name="Henrissat B."/>
            <person name="Grigoriev I.V."/>
            <person name="Hibbett D.S."/>
            <person name="Martin F."/>
            <person name="Nordberg H.P."/>
            <person name="Cantor M.N."/>
            <person name="Hua S.X."/>
        </authorList>
    </citation>
    <scope>NUCLEOTIDE SEQUENCE [LARGE SCALE GENOMIC DNA]</scope>
    <source>
        <strain evidence="2 3">Zn</strain>
    </source>
</reference>
<dbReference type="InParanoid" id="A0A0C3D3C0"/>
<dbReference type="Proteomes" id="UP000054321">
    <property type="component" value="Unassembled WGS sequence"/>
</dbReference>
<protein>
    <recommendedName>
        <fullName evidence="4">Methyltransferase domain-containing protein</fullName>
    </recommendedName>
</protein>
<dbReference type="OrthoDB" id="61390at2759"/>
<dbReference type="AlphaFoldDB" id="A0A0C3D3C0"/>
<keyword evidence="3" id="KW-1185">Reference proteome</keyword>
<accession>A0A0C3D3C0</accession>